<comment type="similarity">
    <text evidence="2">Belongs to the EMC6 family.</text>
</comment>
<evidence type="ECO:0000256" key="4">
    <source>
        <dbReference type="ARBA" id="ARBA00022824"/>
    </source>
</evidence>
<name>A0A0L8H233_OCTBM</name>
<organism evidence="7">
    <name type="scientific">Octopus bimaculoides</name>
    <name type="common">California two-spotted octopus</name>
    <dbReference type="NCBI Taxonomy" id="37653"/>
    <lineage>
        <taxon>Eukaryota</taxon>
        <taxon>Metazoa</taxon>
        <taxon>Spiralia</taxon>
        <taxon>Lophotrochozoa</taxon>
        <taxon>Mollusca</taxon>
        <taxon>Cephalopoda</taxon>
        <taxon>Coleoidea</taxon>
        <taxon>Octopodiformes</taxon>
        <taxon>Octopoda</taxon>
        <taxon>Incirrata</taxon>
        <taxon>Octopodidae</taxon>
        <taxon>Octopus</taxon>
    </lineage>
</organism>
<comment type="subcellular location">
    <subcellularLocation>
        <location evidence="1">Endoplasmic reticulum membrane</location>
        <topology evidence="1">Multi-pass membrane protein</topology>
    </subcellularLocation>
</comment>
<dbReference type="STRING" id="37653.A0A0L8H233"/>
<dbReference type="GO" id="GO:0005739">
    <property type="term" value="C:mitochondrion"/>
    <property type="evidence" value="ECO:0007669"/>
    <property type="project" value="GOC"/>
</dbReference>
<protein>
    <recommendedName>
        <fullName evidence="8">Rab5-interacting protein</fullName>
    </recommendedName>
</protein>
<dbReference type="PANTHER" id="PTHR12906">
    <property type="entry name" value="PROTEIN C20ORF24 RAB5-INTERACTING PROTEIN"/>
    <property type="match status" value="1"/>
</dbReference>
<evidence type="ECO:0000256" key="3">
    <source>
        <dbReference type="ARBA" id="ARBA00022692"/>
    </source>
</evidence>
<sequence length="141" mass="16346">MASSPKRKDANKSTDSEITLRSTFSKIFTPEATWPDKDEFLDVIYWMRQILGIFLGLIWGIIPLKGIFGILIFFLINVGFIYMYYSTFQRVEDEEYGGSAEILKEGLMTSFSSFLVSTLFFKKNLSIVYMNITIYIYTCML</sequence>
<gene>
    <name evidence="7" type="ORF">OCBIM_22024298mg</name>
</gene>
<dbReference type="OrthoDB" id="286395at2759"/>
<dbReference type="EMBL" id="KQ419563">
    <property type="protein sequence ID" value="KOF83159.1"/>
    <property type="molecule type" value="Genomic_DNA"/>
</dbReference>
<evidence type="ECO:0008006" key="8">
    <source>
        <dbReference type="Google" id="ProtNLM"/>
    </source>
</evidence>
<dbReference type="PANTHER" id="PTHR12906:SF0">
    <property type="entry name" value="GEL COMPLEX SUBUNIT OPTI"/>
    <property type="match status" value="1"/>
</dbReference>
<keyword evidence="4" id="KW-0256">Endoplasmic reticulum</keyword>
<dbReference type="Pfam" id="PF07019">
    <property type="entry name" value="EMC6"/>
    <property type="match status" value="1"/>
</dbReference>
<dbReference type="GO" id="GO:0005789">
    <property type="term" value="C:endoplasmic reticulum membrane"/>
    <property type="evidence" value="ECO:0007669"/>
    <property type="project" value="UniProtKB-SubCell"/>
</dbReference>
<reference evidence="7" key="1">
    <citation type="submission" date="2015-07" db="EMBL/GenBank/DDBJ databases">
        <title>MeaNS - Measles Nucleotide Surveillance Program.</title>
        <authorList>
            <person name="Tran T."/>
            <person name="Druce J."/>
        </authorList>
    </citation>
    <scope>NUCLEOTIDE SEQUENCE</scope>
    <source>
        <strain evidence="7">UCB-OBI-ISO-001</strain>
        <tissue evidence="7">Gonad</tissue>
    </source>
</reference>
<evidence type="ECO:0000256" key="5">
    <source>
        <dbReference type="ARBA" id="ARBA00022989"/>
    </source>
</evidence>
<dbReference type="AlphaFoldDB" id="A0A0L8H233"/>
<keyword evidence="5" id="KW-1133">Transmembrane helix</keyword>
<accession>A0A0L8H233</accession>
<evidence type="ECO:0000256" key="2">
    <source>
        <dbReference type="ARBA" id="ARBA00009436"/>
    </source>
</evidence>
<evidence type="ECO:0000256" key="6">
    <source>
        <dbReference type="ARBA" id="ARBA00023136"/>
    </source>
</evidence>
<proteinExistence type="inferred from homology"/>
<dbReference type="GO" id="GO:0097250">
    <property type="term" value="P:mitochondrial respirasome assembly"/>
    <property type="evidence" value="ECO:0007669"/>
    <property type="project" value="InterPro"/>
</dbReference>
<evidence type="ECO:0000256" key="1">
    <source>
        <dbReference type="ARBA" id="ARBA00004477"/>
    </source>
</evidence>
<dbReference type="InterPro" id="IPR010742">
    <property type="entry name" value="RCAF1"/>
</dbReference>
<evidence type="ECO:0000313" key="7">
    <source>
        <dbReference type="EMBL" id="KOF83159.1"/>
    </source>
</evidence>
<dbReference type="OMA" id="ANSEWPD"/>
<keyword evidence="3" id="KW-0812">Transmembrane</keyword>
<keyword evidence="6" id="KW-0472">Membrane</keyword>
<dbReference type="InterPro" id="IPR029008">
    <property type="entry name" value="EMC6-like"/>
</dbReference>
<dbReference type="KEGG" id="obi:106873359"/>